<gene>
    <name evidence="2" type="ORF">CC80DRAFT_542743</name>
</gene>
<feature type="region of interest" description="Disordered" evidence="1">
    <location>
        <begin position="486"/>
        <end position="633"/>
    </location>
</feature>
<feature type="compositionally biased region" description="Low complexity" evidence="1">
    <location>
        <begin position="732"/>
        <end position="743"/>
    </location>
</feature>
<feature type="compositionally biased region" description="Low complexity" evidence="1">
    <location>
        <begin position="1014"/>
        <end position="1030"/>
    </location>
</feature>
<feature type="region of interest" description="Disordered" evidence="1">
    <location>
        <begin position="649"/>
        <end position="895"/>
    </location>
</feature>
<feature type="compositionally biased region" description="Polar residues" evidence="1">
    <location>
        <begin position="847"/>
        <end position="860"/>
    </location>
</feature>
<feature type="compositionally biased region" description="Low complexity" evidence="1">
    <location>
        <begin position="540"/>
        <end position="558"/>
    </location>
</feature>
<dbReference type="AlphaFoldDB" id="A0A6A5UBZ3"/>
<feature type="compositionally biased region" description="Basic and acidic residues" evidence="1">
    <location>
        <begin position="1223"/>
        <end position="1245"/>
    </location>
</feature>
<protein>
    <submittedName>
        <fullName evidence="2">Uncharacterized protein</fullName>
    </submittedName>
</protein>
<feature type="compositionally biased region" description="Acidic residues" evidence="1">
    <location>
        <begin position="1171"/>
        <end position="1183"/>
    </location>
</feature>
<feature type="compositionally biased region" description="Low complexity" evidence="1">
    <location>
        <begin position="992"/>
        <end position="1002"/>
    </location>
</feature>
<feature type="compositionally biased region" description="Low complexity" evidence="1">
    <location>
        <begin position="1158"/>
        <end position="1170"/>
    </location>
</feature>
<dbReference type="OrthoDB" id="3801566at2759"/>
<accession>A0A6A5UBZ3</accession>
<feature type="compositionally biased region" description="Basic and acidic residues" evidence="1">
    <location>
        <begin position="1203"/>
        <end position="1213"/>
    </location>
</feature>
<feature type="compositionally biased region" description="Basic and acidic residues" evidence="1">
    <location>
        <begin position="764"/>
        <end position="802"/>
    </location>
</feature>
<keyword evidence="3" id="KW-1185">Reference proteome</keyword>
<reference evidence="2" key="1">
    <citation type="journal article" date="2020" name="Stud. Mycol.">
        <title>101 Dothideomycetes genomes: a test case for predicting lifestyles and emergence of pathogens.</title>
        <authorList>
            <person name="Haridas S."/>
            <person name="Albert R."/>
            <person name="Binder M."/>
            <person name="Bloem J."/>
            <person name="Labutti K."/>
            <person name="Salamov A."/>
            <person name="Andreopoulos B."/>
            <person name="Baker S."/>
            <person name="Barry K."/>
            <person name="Bills G."/>
            <person name="Bluhm B."/>
            <person name="Cannon C."/>
            <person name="Castanera R."/>
            <person name="Culley D."/>
            <person name="Daum C."/>
            <person name="Ezra D."/>
            <person name="Gonzalez J."/>
            <person name="Henrissat B."/>
            <person name="Kuo A."/>
            <person name="Liang C."/>
            <person name="Lipzen A."/>
            <person name="Lutzoni F."/>
            <person name="Magnuson J."/>
            <person name="Mondo S."/>
            <person name="Nolan M."/>
            <person name="Ohm R."/>
            <person name="Pangilinan J."/>
            <person name="Park H.-J."/>
            <person name="Ramirez L."/>
            <person name="Alfaro M."/>
            <person name="Sun H."/>
            <person name="Tritt A."/>
            <person name="Yoshinaga Y."/>
            <person name="Zwiers L.-H."/>
            <person name="Turgeon B."/>
            <person name="Goodwin S."/>
            <person name="Spatafora J."/>
            <person name="Crous P."/>
            <person name="Grigoriev I."/>
        </authorList>
    </citation>
    <scope>NUCLEOTIDE SEQUENCE</scope>
    <source>
        <strain evidence="2">CBS 675.92</strain>
    </source>
</reference>
<evidence type="ECO:0000313" key="2">
    <source>
        <dbReference type="EMBL" id="KAF1962435.1"/>
    </source>
</evidence>
<feature type="region of interest" description="Disordered" evidence="1">
    <location>
        <begin position="925"/>
        <end position="1245"/>
    </location>
</feature>
<feature type="compositionally biased region" description="Polar residues" evidence="1">
    <location>
        <begin position="1122"/>
        <end position="1132"/>
    </location>
</feature>
<evidence type="ECO:0000313" key="3">
    <source>
        <dbReference type="Proteomes" id="UP000800035"/>
    </source>
</evidence>
<feature type="compositionally biased region" description="Polar residues" evidence="1">
    <location>
        <begin position="304"/>
        <end position="315"/>
    </location>
</feature>
<feature type="compositionally biased region" description="Low complexity" evidence="1">
    <location>
        <begin position="926"/>
        <end position="946"/>
    </location>
</feature>
<dbReference type="EMBL" id="ML976979">
    <property type="protein sequence ID" value="KAF1962435.1"/>
    <property type="molecule type" value="Genomic_DNA"/>
</dbReference>
<feature type="compositionally biased region" description="Basic and acidic residues" evidence="1">
    <location>
        <begin position="493"/>
        <end position="502"/>
    </location>
</feature>
<feature type="compositionally biased region" description="Acidic residues" evidence="1">
    <location>
        <begin position="959"/>
        <end position="983"/>
    </location>
</feature>
<name>A0A6A5UBZ3_9PLEO</name>
<proteinExistence type="predicted"/>
<sequence>MSVMIYHRDGRLEGANRSPEYYRYPVSDFSGGTWKDGFQAIEEFDWVADLEESQDGQEMDFCEHMVAGAQAGKEPLEECIQEALREEIQVSLREQCAANEAVVAEAPLMQHTEVQAQLEPGTAIVEPKIAEATPEFRVESKVLDSLAFQYEDVFHEEVLEGHSDLDLAGVDTSPPDLPLQSVVGVTGMQDGGVLQNQPTTLREQTPTVVVPSPLYPAIVTAPSNSPPWIPMPPSRHSEEEDRFEVGGPVADNLIQASSPSAEDEAYLERGAIDAVMLAEPLRKHEERVESVSTNAAPIEIHGSSSSTIWQDNKSSWPEEHKNKRSIPTSGAETPNIVLNEAQYADEHLHQPSKTDTAQGTDILLTPAVLEGLLRPSRVQSRPHSPSVSIPLRTMPFGGGNNLYEANRSPLSDYGSGFSTYMPQSFPCAPKNATVEHTFQPLADLEETSGQPRLLGMKVDKAVAKDAAGGTVVADTAKSINHAMELELSGSDEVQMRESKEDDGSSSSLSSPPCSPLVASERASYVEPQSLPNEDEERPLLDGLARAAADAPSSGPSHADSVRAPATPAPTEVLPPVADEEQPPSAGALLEKHLTKGTKSSVISKAPQAPENMLSRPGEAVETPSLPAKAMGQPISKLGDLSSLELSDVLESPVKDPSPLRIKLKLSPPKPYLPRDSLASEKSDAPLTLKSNASAPATEIPAKMKQTTQRKSGKTLAKDSQKKMYEPEEELLAAESSSSDSGAPPRKKLKRALAVGKAVSKKNPATREKRDSINPRTKETRVEKVEELKAAPAKLEDVEEKFVDVSNQNTPRQTRSQTAPPAPSPSSSDLSEPEPEPEPTLTTKLAPSRSNTKPTPKSSPAQPERHPLDLGYGKRQTRADTRCGSEKTISGENSAAAVGNAAPLDFEHTLRPLNFLPELKEKLRQNATAAEAVKKPATPKAKQTPRPAQKKQPARKNEEDSYSDEDEEEEEELDLEEVGQEEDETLAKKATTKAKNTAPLKPKQTPAPSKKRKAAVVVKKTADADTSSADDLGSPPPKVPKTTKSSTAATSRTKATPSQTPLKAINPPPSRAADANASPQANKKNKYGFMPLKPRAATASAVPKQAKPRGKKASASTKKNDVSPPTQHTAEQSSADEVDSGSVGVRRRTLRSKAKTEMSAPGPAQSPAQASQEEEAEAEAEAEAAAESTRKEKPKGKKPAKASAQKEEKLEVRQTRRASAAQEEIERAREAERNIRKRLRSGDGKK</sequence>
<organism evidence="2 3">
    <name type="scientific">Byssothecium circinans</name>
    <dbReference type="NCBI Taxonomy" id="147558"/>
    <lineage>
        <taxon>Eukaryota</taxon>
        <taxon>Fungi</taxon>
        <taxon>Dikarya</taxon>
        <taxon>Ascomycota</taxon>
        <taxon>Pezizomycotina</taxon>
        <taxon>Dothideomycetes</taxon>
        <taxon>Pleosporomycetidae</taxon>
        <taxon>Pleosporales</taxon>
        <taxon>Massarineae</taxon>
        <taxon>Massarinaceae</taxon>
        <taxon>Byssothecium</taxon>
    </lineage>
</organism>
<dbReference type="Proteomes" id="UP000800035">
    <property type="component" value="Unassembled WGS sequence"/>
</dbReference>
<feature type="region of interest" description="Disordered" evidence="1">
    <location>
        <begin position="304"/>
        <end position="332"/>
    </location>
</feature>
<evidence type="ECO:0000256" key="1">
    <source>
        <dbReference type="SAM" id="MobiDB-lite"/>
    </source>
</evidence>
<feature type="compositionally biased region" description="Low complexity" evidence="1">
    <location>
        <begin position="1039"/>
        <end position="1057"/>
    </location>
</feature>
<feature type="compositionally biased region" description="Polar residues" evidence="1">
    <location>
        <begin position="804"/>
        <end position="816"/>
    </location>
</feature>
<feature type="compositionally biased region" description="Basic and acidic residues" evidence="1">
    <location>
        <begin position="715"/>
        <end position="725"/>
    </location>
</feature>